<dbReference type="InterPro" id="IPR006638">
    <property type="entry name" value="Elp3/MiaA/NifB-like_rSAM"/>
</dbReference>
<evidence type="ECO:0000256" key="6">
    <source>
        <dbReference type="ARBA" id="ARBA00022723"/>
    </source>
</evidence>
<keyword evidence="8 13" id="KW-0411">Iron-sulfur</keyword>
<evidence type="ECO:0000256" key="3">
    <source>
        <dbReference type="ARBA" id="ARBA00022490"/>
    </source>
</evidence>
<dbReference type="FunFam" id="3.40.50.12160:FF:000003">
    <property type="entry name" value="CDK5 regulatory subunit-associated protein 1"/>
    <property type="match status" value="1"/>
</dbReference>
<dbReference type="GO" id="GO:0005829">
    <property type="term" value="C:cytosol"/>
    <property type="evidence" value="ECO:0007669"/>
    <property type="project" value="TreeGrafter"/>
</dbReference>
<dbReference type="Pfam" id="PF01938">
    <property type="entry name" value="TRAM"/>
    <property type="match status" value="1"/>
</dbReference>
<dbReference type="InterPro" id="IPR002792">
    <property type="entry name" value="TRAM_dom"/>
</dbReference>
<dbReference type="RefSeq" id="WP_139014134.1">
    <property type="nucleotide sequence ID" value="NZ_VBSN01000069.1"/>
</dbReference>
<gene>
    <name evidence="13 17" type="primary">miaB</name>
    <name evidence="17" type="ORF">FEM33_21970</name>
</gene>
<evidence type="ECO:0000313" key="17">
    <source>
        <dbReference type="EMBL" id="KAA6433962.1"/>
    </source>
</evidence>
<keyword evidence="4 13" id="KW-0808">Transferase</keyword>
<dbReference type="GO" id="GO:0035597">
    <property type="term" value="F:tRNA-2-methylthio-N(6)-dimethylallyladenosine(37) synthase activity"/>
    <property type="evidence" value="ECO:0007669"/>
    <property type="project" value="UniProtKB-EC"/>
</dbReference>
<evidence type="ECO:0000259" key="16">
    <source>
        <dbReference type="PROSITE" id="PS51918"/>
    </source>
</evidence>
<keyword evidence="13" id="KW-0819">tRNA processing</keyword>
<name>A0A5M8QHX7_9BACT</name>
<evidence type="ECO:0000256" key="4">
    <source>
        <dbReference type="ARBA" id="ARBA00022679"/>
    </source>
</evidence>
<feature type="binding site" evidence="13">
    <location>
        <position position="80"/>
    </location>
    <ligand>
        <name>[4Fe-4S] cluster</name>
        <dbReference type="ChEBI" id="CHEBI:49883"/>
        <label>1</label>
    </ligand>
</feature>
<comment type="catalytic activity">
    <reaction evidence="13">
        <text>N(6)-dimethylallyladenosine(37) in tRNA + (sulfur carrier)-SH + AH2 + 2 S-adenosyl-L-methionine = 2-methylsulfanyl-N(6)-dimethylallyladenosine(37) in tRNA + (sulfur carrier)-H + 5'-deoxyadenosine + L-methionine + A + S-adenosyl-L-homocysteine + 2 H(+)</text>
        <dbReference type="Rhea" id="RHEA:37067"/>
        <dbReference type="Rhea" id="RHEA-COMP:10375"/>
        <dbReference type="Rhea" id="RHEA-COMP:10376"/>
        <dbReference type="Rhea" id="RHEA-COMP:14737"/>
        <dbReference type="Rhea" id="RHEA-COMP:14739"/>
        <dbReference type="ChEBI" id="CHEBI:13193"/>
        <dbReference type="ChEBI" id="CHEBI:15378"/>
        <dbReference type="ChEBI" id="CHEBI:17319"/>
        <dbReference type="ChEBI" id="CHEBI:17499"/>
        <dbReference type="ChEBI" id="CHEBI:29917"/>
        <dbReference type="ChEBI" id="CHEBI:57844"/>
        <dbReference type="ChEBI" id="CHEBI:57856"/>
        <dbReference type="ChEBI" id="CHEBI:59789"/>
        <dbReference type="ChEBI" id="CHEBI:64428"/>
        <dbReference type="ChEBI" id="CHEBI:74415"/>
        <dbReference type="ChEBI" id="CHEBI:74417"/>
        <dbReference type="EC" id="2.8.4.3"/>
    </reaction>
</comment>
<comment type="similarity">
    <text evidence="13">Belongs to the methylthiotransferase family. MiaB subfamily.</text>
</comment>
<dbReference type="FunFam" id="3.80.30.20:FF:000001">
    <property type="entry name" value="tRNA-2-methylthio-N(6)-dimethylallyladenosine synthase 2"/>
    <property type="match status" value="1"/>
</dbReference>
<dbReference type="InterPro" id="IPR013848">
    <property type="entry name" value="Methylthiotransferase_N"/>
</dbReference>
<feature type="binding site" evidence="13">
    <location>
        <position position="114"/>
    </location>
    <ligand>
        <name>[4Fe-4S] cluster</name>
        <dbReference type="ChEBI" id="CHEBI:49883"/>
        <label>1</label>
    </ligand>
</feature>
<dbReference type="NCBIfam" id="TIGR00089">
    <property type="entry name" value="MiaB/RimO family radical SAM methylthiotransferase"/>
    <property type="match status" value="1"/>
</dbReference>
<dbReference type="InterPro" id="IPR023404">
    <property type="entry name" value="rSAM_horseshoe"/>
</dbReference>
<evidence type="ECO:0000256" key="12">
    <source>
        <dbReference type="ARBA" id="ARBA00081141"/>
    </source>
</evidence>
<comment type="caution">
    <text evidence="17">The sequence shown here is derived from an EMBL/GenBank/DDBJ whole genome shotgun (WGS) entry which is preliminary data.</text>
</comment>
<evidence type="ECO:0000256" key="10">
    <source>
        <dbReference type="ARBA" id="ARBA00068570"/>
    </source>
</evidence>
<evidence type="ECO:0000256" key="8">
    <source>
        <dbReference type="ARBA" id="ARBA00023014"/>
    </source>
</evidence>
<dbReference type="SUPFAM" id="SSF102114">
    <property type="entry name" value="Radical SAM enzymes"/>
    <property type="match status" value="1"/>
</dbReference>
<dbReference type="SFLD" id="SFLDS00029">
    <property type="entry name" value="Radical_SAM"/>
    <property type="match status" value="1"/>
</dbReference>
<dbReference type="PROSITE" id="PS51918">
    <property type="entry name" value="RADICAL_SAM"/>
    <property type="match status" value="1"/>
</dbReference>
<keyword evidence="5 13" id="KW-0949">S-adenosyl-L-methionine</keyword>
<dbReference type="InterPro" id="IPR006463">
    <property type="entry name" value="MiaB_methiolase"/>
</dbReference>
<dbReference type="Pfam" id="PF04055">
    <property type="entry name" value="Radical_SAM"/>
    <property type="match status" value="1"/>
</dbReference>
<dbReference type="InterPro" id="IPR005839">
    <property type="entry name" value="Methylthiotransferase"/>
</dbReference>
<keyword evidence="2 13" id="KW-0004">4Fe-4S</keyword>
<keyword evidence="3 13" id="KW-0963">Cytoplasm</keyword>
<reference evidence="17 18" key="1">
    <citation type="submission" date="2019-05" db="EMBL/GenBank/DDBJ databases">
        <authorList>
            <person name="Qu J.-H."/>
        </authorList>
    </citation>
    <scope>NUCLEOTIDE SEQUENCE [LARGE SCALE GENOMIC DNA]</scope>
    <source>
        <strain evidence="17 18">NS28</strain>
    </source>
</reference>
<dbReference type="EMBL" id="VBSN01000069">
    <property type="protein sequence ID" value="KAA6433962.1"/>
    <property type="molecule type" value="Genomic_DNA"/>
</dbReference>
<organism evidence="17 18">
    <name type="scientific">Dyadobacter flavalbus</name>
    <dbReference type="NCBI Taxonomy" id="2579942"/>
    <lineage>
        <taxon>Bacteria</taxon>
        <taxon>Pseudomonadati</taxon>
        <taxon>Bacteroidota</taxon>
        <taxon>Cytophagia</taxon>
        <taxon>Cytophagales</taxon>
        <taxon>Spirosomataceae</taxon>
        <taxon>Dyadobacter</taxon>
    </lineage>
</organism>
<evidence type="ECO:0000256" key="13">
    <source>
        <dbReference type="HAMAP-Rule" id="MF_01864"/>
    </source>
</evidence>
<feature type="binding site" evidence="13">
    <location>
        <position position="189"/>
    </location>
    <ligand>
        <name>[4Fe-4S] cluster</name>
        <dbReference type="ChEBI" id="CHEBI:49883"/>
        <label>2</label>
        <note>4Fe-4S-S-AdoMet</note>
    </ligand>
</feature>
<dbReference type="EC" id="2.8.4.3" evidence="9 13"/>
<dbReference type="GO" id="GO:0051539">
    <property type="term" value="F:4 iron, 4 sulfur cluster binding"/>
    <property type="evidence" value="ECO:0007669"/>
    <property type="project" value="UniProtKB-UniRule"/>
</dbReference>
<dbReference type="Gene3D" id="3.80.30.20">
    <property type="entry name" value="tm_1862 like domain"/>
    <property type="match status" value="1"/>
</dbReference>
<dbReference type="HAMAP" id="MF_01864">
    <property type="entry name" value="tRNA_metthiotr_MiaB"/>
    <property type="match status" value="1"/>
</dbReference>
<evidence type="ECO:0000259" key="15">
    <source>
        <dbReference type="PROSITE" id="PS51449"/>
    </source>
</evidence>
<dbReference type="PROSITE" id="PS01278">
    <property type="entry name" value="MTTASE_RADICAL"/>
    <property type="match status" value="1"/>
</dbReference>
<dbReference type="CDD" id="cd01335">
    <property type="entry name" value="Radical_SAM"/>
    <property type="match status" value="1"/>
</dbReference>
<comment type="cofactor">
    <cofactor evidence="13">
        <name>[4Fe-4S] cluster</name>
        <dbReference type="ChEBI" id="CHEBI:49883"/>
    </cofactor>
    <text evidence="13">Binds 2 [4Fe-4S] clusters. One cluster is coordinated with 3 cysteines and an exchangeable S-adenosyl-L-methionine.</text>
</comment>
<dbReference type="PANTHER" id="PTHR43020">
    <property type="entry name" value="CDK5 REGULATORY SUBUNIT-ASSOCIATED PROTEIN 1"/>
    <property type="match status" value="1"/>
</dbReference>
<dbReference type="SFLD" id="SFLDG01061">
    <property type="entry name" value="methylthiotransferase"/>
    <property type="match status" value="1"/>
</dbReference>
<comment type="subunit">
    <text evidence="13">Monomer.</text>
</comment>
<evidence type="ECO:0000256" key="7">
    <source>
        <dbReference type="ARBA" id="ARBA00023004"/>
    </source>
</evidence>
<dbReference type="GO" id="GO:0046872">
    <property type="term" value="F:metal ion binding"/>
    <property type="evidence" value="ECO:0007669"/>
    <property type="project" value="UniProtKB-KW"/>
</dbReference>
<comment type="subcellular location">
    <subcellularLocation>
        <location evidence="13">Cytoplasm</location>
    </subcellularLocation>
</comment>
<dbReference type="InterPro" id="IPR038135">
    <property type="entry name" value="Methylthiotransferase_N_sf"/>
</dbReference>
<dbReference type="PANTHER" id="PTHR43020:SF2">
    <property type="entry name" value="MITOCHONDRIAL TRNA METHYLTHIOTRANSFERASE CDK5RAP1"/>
    <property type="match status" value="1"/>
</dbReference>
<dbReference type="InterPro" id="IPR007197">
    <property type="entry name" value="rSAM"/>
</dbReference>
<dbReference type="Gene3D" id="3.40.50.12160">
    <property type="entry name" value="Methylthiotransferase, N-terminal domain"/>
    <property type="match status" value="1"/>
</dbReference>
<feature type="domain" description="MTTase N-terminal" evidence="15">
    <location>
        <begin position="35"/>
        <end position="151"/>
    </location>
</feature>
<evidence type="ECO:0000256" key="9">
    <source>
        <dbReference type="ARBA" id="ARBA00033765"/>
    </source>
</evidence>
<dbReference type="AlphaFoldDB" id="A0A5M8QHX7"/>
<feature type="binding site" evidence="13">
    <location>
        <position position="193"/>
    </location>
    <ligand>
        <name>[4Fe-4S] cluster</name>
        <dbReference type="ChEBI" id="CHEBI:49883"/>
        <label>2</label>
        <note>4Fe-4S-S-AdoMet</note>
    </ligand>
</feature>
<dbReference type="SFLD" id="SFLDG01082">
    <property type="entry name" value="B12-binding_domain_containing"/>
    <property type="match status" value="1"/>
</dbReference>
<accession>A0A5M8QHX7</accession>
<sequence>MENRITETLKILTDADKEACETVHITENEPVSQKKRLFIESYGCQMNFADSEIVASVMREAGFATTSEAENADLIFLNTCAIRDNAEQRVRTRLRQLNVLKKKRPGTLIGVLGCMAERLKAKLLEEEKMVDIVTGPDAYRDLPRLVEEAETGQKGVNVFLSREETYADISPIRLNSNGVTAFISIMRGCDNMCSFCVVPFTRGRERSRDPYSIVKEAQGLFNDGYKEVTLLGQNVDSYKWLGQPGISAVTEEHTENVSAQTQVNFAQLLEMVALVSPELRVRFSTSHPKDITDEVLYTMKKHDNICKYIHLPAQSGNSRVLEIMNRTYNREWYLERIDSIRRILGDDCGISQDMIAGFCTETEEEHQDSLSLLEYVKFDFGYMFAYSERPGTLAAKKFIDDIPADVKQRRLAEIIDLQQRISLERNQRLVGKVQKVLVEGTSKRSDEDFSGRNDQNKRVVFPRENFKVGDYVDVMITDCTAATLRGHAVVATEVLQ</sequence>
<dbReference type="SMART" id="SM00729">
    <property type="entry name" value="Elp3"/>
    <property type="match status" value="1"/>
</dbReference>
<dbReference type="InterPro" id="IPR058240">
    <property type="entry name" value="rSAM_sf"/>
</dbReference>
<dbReference type="InterPro" id="IPR020612">
    <property type="entry name" value="Methylthiotransferase_CS"/>
</dbReference>
<dbReference type="SFLD" id="SFLDF00413">
    <property type="entry name" value="CDK5RAP1"/>
    <property type="match status" value="1"/>
</dbReference>
<keyword evidence="6 13" id="KW-0479">Metal-binding</keyword>
<dbReference type="PROSITE" id="PS50926">
    <property type="entry name" value="TRAM"/>
    <property type="match status" value="1"/>
</dbReference>
<dbReference type="SFLD" id="SFLDF00273">
    <property type="entry name" value="(dimethylallyl)adenosine_tRNA"/>
    <property type="match status" value="1"/>
</dbReference>
<protein>
    <recommendedName>
        <fullName evidence="10 13">tRNA-2-methylthio-N(6)-dimethylallyladenosine synthase</fullName>
        <ecNumber evidence="9 13">2.8.4.3</ecNumber>
    </recommendedName>
    <alternativeName>
        <fullName evidence="12 13">(Dimethylallyl)adenosine tRNA methylthiotransferase MiaB</fullName>
    </alternativeName>
    <alternativeName>
        <fullName evidence="11 13">tRNA-i(6)A37 methylthiotransferase</fullName>
    </alternativeName>
</protein>
<keyword evidence="7 13" id="KW-0408">Iron</keyword>
<feature type="binding site" evidence="13">
    <location>
        <position position="196"/>
    </location>
    <ligand>
        <name>[4Fe-4S] cluster</name>
        <dbReference type="ChEBI" id="CHEBI:49883"/>
        <label>2</label>
        <note>4Fe-4S-S-AdoMet</note>
    </ligand>
</feature>
<dbReference type="Proteomes" id="UP000323994">
    <property type="component" value="Unassembled WGS sequence"/>
</dbReference>
<comment type="function">
    <text evidence="1 13">Catalyzes the methylthiolation of N6-(dimethylallyl)adenosine (i(6)A), leading to the formation of 2-methylthio-N6-(dimethylallyl)adenosine (ms(2)i(6)A) at position 37 in tRNAs that read codons beginning with uridine.</text>
</comment>
<dbReference type="PROSITE" id="PS51449">
    <property type="entry name" value="MTTASE_N"/>
    <property type="match status" value="1"/>
</dbReference>
<evidence type="ECO:0000256" key="2">
    <source>
        <dbReference type="ARBA" id="ARBA00022485"/>
    </source>
</evidence>
<evidence type="ECO:0000256" key="5">
    <source>
        <dbReference type="ARBA" id="ARBA00022691"/>
    </source>
</evidence>
<proteinExistence type="inferred from homology"/>
<evidence type="ECO:0000313" key="18">
    <source>
        <dbReference type="Proteomes" id="UP000323994"/>
    </source>
</evidence>
<evidence type="ECO:0000256" key="11">
    <source>
        <dbReference type="ARBA" id="ARBA00080698"/>
    </source>
</evidence>
<dbReference type="OrthoDB" id="9805215at2"/>
<feature type="domain" description="Radical SAM core" evidence="16">
    <location>
        <begin position="175"/>
        <end position="424"/>
    </location>
</feature>
<evidence type="ECO:0000256" key="1">
    <source>
        <dbReference type="ARBA" id="ARBA00003234"/>
    </source>
</evidence>
<feature type="binding site" evidence="13">
    <location>
        <position position="44"/>
    </location>
    <ligand>
        <name>[4Fe-4S] cluster</name>
        <dbReference type="ChEBI" id="CHEBI:49883"/>
        <label>1</label>
    </ligand>
</feature>
<dbReference type="NCBIfam" id="TIGR01574">
    <property type="entry name" value="miaB-methiolase"/>
    <property type="match status" value="1"/>
</dbReference>
<keyword evidence="18" id="KW-1185">Reference proteome</keyword>
<evidence type="ECO:0000259" key="14">
    <source>
        <dbReference type="PROSITE" id="PS50926"/>
    </source>
</evidence>
<feature type="domain" description="TRAM" evidence="14">
    <location>
        <begin position="427"/>
        <end position="490"/>
    </location>
</feature>
<dbReference type="Pfam" id="PF00919">
    <property type="entry name" value="UPF0004"/>
    <property type="match status" value="1"/>
</dbReference>